<dbReference type="Proteomes" id="UP000441711">
    <property type="component" value="Unassembled WGS sequence"/>
</dbReference>
<dbReference type="PANTHER" id="PTHR12526:SF630">
    <property type="entry name" value="GLYCOSYLTRANSFERASE"/>
    <property type="match status" value="1"/>
</dbReference>
<evidence type="ECO:0000313" key="3">
    <source>
        <dbReference type="EMBL" id="KAB4109003.1"/>
    </source>
</evidence>
<evidence type="ECO:0000259" key="1">
    <source>
        <dbReference type="Pfam" id="PF00534"/>
    </source>
</evidence>
<reference evidence="5 6" key="1">
    <citation type="journal article" date="2019" name="Nat. Med.">
        <title>A library of human gut bacterial isolates paired with longitudinal multiomics data enables mechanistic microbiome research.</title>
        <authorList>
            <person name="Poyet M."/>
            <person name="Groussin M."/>
            <person name="Gibbons S.M."/>
            <person name="Avila-Pacheco J."/>
            <person name="Jiang X."/>
            <person name="Kearney S.M."/>
            <person name="Perrotta A.R."/>
            <person name="Berdy B."/>
            <person name="Zhao S."/>
            <person name="Lieberman T.D."/>
            <person name="Swanson P.K."/>
            <person name="Smith M."/>
            <person name="Roesemann S."/>
            <person name="Alexander J.E."/>
            <person name="Rich S.A."/>
            <person name="Livny J."/>
            <person name="Vlamakis H."/>
            <person name="Clish C."/>
            <person name="Bullock K."/>
            <person name="Deik A."/>
            <person name="Scott J."/>
            <person name="Pierce K.A."/>
            <person name="Xavier R.J."/>
            <person name="Alm E.J."/>
        </authorList>
    </citation>
    <scope>NUCLEOTIDE SEQUENCE [LARGE SCALE GENOMIC DNA]</scope>
    <source>
        <strain evidence="3 6">BIOML-A36</strain>
        <strain evidence="4 5">BIOML-A37</strain>
    </source>
</reference>
<keyword evidence="4" id="KW-0808">Transferase</keyword>
<dbReference type="CDD" id="cd03820">
    <property type="entry name" value="GT4_AmsD-like"/>
    <property type="match status" value="1"/>
</dbReference>
<organism evidence="4 5">
    <name type="scientific">Bacteroides uniformis</name>
    <dbReference type="NCBI Taxonomy" id="820"/>
    <lineage>
        <taxon>Bacteria</taxon>
        <taxon>Pseudomonadati</taxon>
        <taxon>Bacteroidota</taxon>
        <taxon>Bacteroidia</taxon>
        <taxon>Bacteroidales</taxon>
        <taxon>Bacteroidaceae</taxon>
        <taxon>Bacteroides</taxon>
    </lineage>
</organism>
<comment type="caution">
    <text evidence="4">The sequence shown here is derived from an EMBL/GenBank/DDBJ whole genome shotgun (WGS) entry which is preliminary data.</text>
</comment>
<dbReference type="AlphaFoldDB" id="A0A6I0JUU7"/>
<evidence type="ECO:0000259" key="2">
    <source>
        <dbReference type="Pfam" id="PF13439"/>
    </source>
</evidence>
<feature type="domain" description="Glycosyl transferase family 1" evidence="1">
    <location>
        <begin position="171"/>
        <end position="328"/>
    </location>
</feature>
<dbReference type="EMBL" id="WCUP01000007">
    <property type="protein sequence ID" value="KAB4109003.1"/>
    <property type="molecule type" value="Genomic_DNA"/>
</dbReference>
<gene>
    <name evidence="3" type="ORF">GAQ70_10630</name>
    <name evidence="4" type="ORF">GAQ75_09390</name>
</gene>
<dbReference type="Pfam" id="PF13439">
    <property type="entry name" value="Glyco_transf_4"/>
    <property type="match status" value="1"/>
</dbReference>
<accession>A0A6I0JUU7</accession>
<name>A0A6I0JUU7_BACUN</name>
<evidence type="ECO:0000313" key="6">
    <source>
        <dbReference type="Proteomes" id="UP000441711"/>
    </source>
</evidence>
<dbReference type="Gene3D" id="3.40.50.2000">
    <property type="entry name" value="Glycogen Phosphorylase B"/>
    <property type="match status" value="2"/>
</dbReference>
<dbReference type="EMBL" id="WCUQ01000005">
    <property type="protein sequence ID" value="KAB4124798.1"/>
    <property type="molecule type" value="Genomic_DNA"/>
</dbReference>
<dbReference type="InterPro" id="IPR028098">
    <property type="entry name" value="Glyco_trans_4-like_N"/>
</dbReference>
<protein>
    <submittedName>
        <fullName evidence="4">Glycosyltransferase family 4 protein</fullName>
    </submittedName>
</protein>
<evidence type="ECO:0000313" key="5">
    <source>
        <dbReference type="Proteomes" id="UP000438773"/>
    </source>
</evidence>
<proteinExistence type="predicted"/>
<dbReference type="PANTHER" id="PTHR12526">
    <property type="entry name" value="GLYCOSYLTRANSFERASE"/>
    <property type="match status" value="1"/>
</dbReference>
<dbReference type="InterPro" id="IPR001296">
    <property type="entry name" value="Glyco_trans_1"/>
</dbReference>
<dbReference type="Pfam" id="PF00534">
    <property type="entry name" value="Glycos_transf_1"/>
    <property type="match status" value="1"/>
</dbReference>
<evidence type="ECO:0000313" key="4">
    <source>
        <dbReference type="EMBL" id="KAB4124798.1"/>
    </source>
</evidence>
<dbReference type="Proteomes" id="UP000438773">
    <property type="component" value="Unassembled WGS sequence"/>
</dbReference>
<feature type="domain" description="Glycosyltransferase subfamily 4-like N-terminal" evidence="2">
    <location>
        <begin position="15"/>
        <end position="148"/>
    </location>
</feature>
<dbReference type="RefSeq" id="WP_117713458.1">
    <property type="nucleotide sequence ID" value="NZ_CAXVJK010000014.1"/>
</dbReference>
<dbReference type="SUPFAM" id="SSF53756">
    <property type="entry name" value="UDP-Glycosyltransferase/glycogen phosphorylase"/>
    <property type="match status" value="1"/>
</dbReference>
<sequence>MKKNVLFILGSLNRGGAERVISVISRQLAEEGYGVTILLLLQYKVDYEMHKDIRIIDLSGNDKSRLLHTFFWIKNIRKHVKESNPDSIVAFFARINILTILACLGLKKKLIISERNDPQHDGRGFMVNVATRVLYPLADKVVFQTKRVSSYFPYLSNATIIFNPISVSSVSKNTNLKKIVTVGRLTVQKNQKLLIESFSEVLKKYPNIILEIYGDGEKREELKYIIKTLGVSNNVIFKGNILNVHEAIADAGLFVLSSDYEGLSNALMEAMMMGLPCISTTCAGSDELISDGKNGILVPVGDKEKMTTAINLLLNNDVLRLSLGKQAKIDSENYSVDKIYKKWKEIL</sequence>
<dbReference type="GO" id="GO:0016757">
    <property type="term" value="F:glycosyltransferase activity"/>
    <property type="evidence" value="ECO:0007669"/>
    <property type="project" value="InterPro"/>
</dbReference>